<dbReference type="GeneID" id="107800834"/>
<dbReference type="InterPro" id="IPR029472">
    <property type="entry name" value="Copia-like_N"/>
</dbReference>
<evidence type="ECO:0000259" key="1">
    <source>
        <dbReference type="Pfam" id="PF14244"/>
    </source>
</evidence>
<reference evidence="2" key="1">
    <citation type="journal article" date="2014" name="Nat. Commun.">
        <title>The tobacco genome sequence and its comparison with those of tomato and potato.</title>
        <authorList>
            <person name="Sierro N."/>
            <person name="Battey J.N."/>
            <person name="Ouadi S."/>
            <person name="Bakaher N."/>
            <person name="Bovet L."/>
            <person name="Willig A."/>
            <person name="Goepfert S."/>
            <person name="Peitsch M.C."/>
            <person name="Ivanov N.V."/>
        </authorList>
    </citation>
    <scope>NUCLEOTIDE SEQUENCE [LARGE SCALE GENOMIC DNA]</scope>
</reference>
<dbReference type="Pfam" id="PF14244">
    <property type="entry name" value="Retrotran_gag_3"/>
    <property type="match status" value="1"/>
</dbReference>
<gene>
    <name evidence="3" type="primary">LOC107800834</name>
</gene>
<feature type="domain" description="Retrotransposon Copia-like N-terminal" evidence="1">
    <location>
        <begin position="41"/>
        <end position="88"/>
    </location>
</feature>
<dbReference type="RefSeq" id="XP_016479561.1">
    <property type="nucleotide sequence ID" value="XM_016624075.1"/>
</dbReference>
<evidence type="ECO:0000313" key="2">
    <source>
        <dbReference type="Proteomes" id="UP000790787"/>
    </source>
</evidence>
<accession>A0A1S4ASJ2</accession>
<dbReference type="Proteomes" id="UP000790787">
    <property type="component" value="Chromosome 15"/>
</dbReference>
<dbReference type="KEGG" id="nta:107800834"/>
<sequence length="209" mass="22795">MSTESQSSPSVVSSTTVGTRSLPVGSMASGVVDSAHPYYLHLSDYPGMNLVSSVFDGRSYGGWRRAVVITLSAKNKLEFINGSLAVPAADSGLQQAWARSNDMVLSWLLNSLSKEIADGVLYSQSAKDLWSDLEDRFSQINGANLFQLQKELSVVVQGSSSVSTYFTKMKSLWDELDALNTFSACVCECDCGVKTKNQKAHQDERLLQF</sequence>
<proteinExistence type="predicted"/>
<protein>
    <submittedName>
        <fullName evidence="3">Uncharacterized protein LOC107800834</fullName>
    </submittedName>
</protein>
<reference evidence="3" key="2">
    <citation type="submission" date="2025-08" db="UniProtKB">
        <authorList>
            <consortium name="RefSeq"/>
        </authorList>
    </citation>
    <scope>IDENTIFICATION</scope>
    <source>
        <tissue evidence="3">Leaf</tissue>
    </source>
</reference>
<dbReference type="PANTHER" id="PTHR37610:SF6">
    <property type="entry name" value="GAG-POLYPEPTIDE OF LTR COPIA-TYPE-RELATED"/>
    <property type="match status" value="1"/>
</dbReference>
<dbReference type="AlphaFoldDB" id="A0A1S4ASJ2"/>
<organism evidence="2 3">
    <name type="scientific">Nicotiana tabacum</name>
    <name type="common">Common tobacco</name>
    <dbReference type="NCBI Taxonomy" id="4097"/>
    <lineage>
        <taxon>Eukaryota</taxon>
        <taxon>Viridiplantae</taxon>
        <taxon>Streptophyta</taxon>
        <taxon>Embryophyta</taxon>
        <taxon>Tracheophyta</taxon>
        <taxon>Spermatophyta</taxon>
        <taxon>Magnoliopsida</taxon>
        <taxon>eudicotyledons</taxon>
        <taxon>Gunneridae</taxon>
        <taxon>Pentapetalae</taxon>
        <taxon>asterids</taxon>
        <taxon>lamiids</taxon>
        <taxon>Solanales</taxon>
        <taxon>Solanaceae</taxon>
        <taxon>Nicotianoideae</taxon>
        <taxon>Nicotianeae</taxon>
        <taxon>Nicotiana</taxon>
    </lineage>
</organism>
<dbReference type="PaxDb" id="4097-A0A1S4ASJ2"/>
<name>A0A1S4ASJ2_TOBAC</name>
<evidence type="ECO:0000313" key="3">
    <source>
        <dbReference type="RefSeq" id="XP_016479561.1"/>
    </source>
</evidence>
<keyword evidence="2" id="KW-1185">Reference proteome</keyword>
<dbReference type="PANTHER" id="PTHR37610">
    <property type="entry name" value="CCHC-TYPE DOMAIN-CONTAINING PROTEIN"/>
    <property type="match status" value="1"/>
</dbReference>
<dbReference type="OMA" id="CECDCGV"/>
<dbReference type="OrthoDB" id="1712054at2759"/>